<protein>
    <submittedName>
        <fullName evidence="2">Uncharacterized protein</fullName>
    </submittedName>
</protein>
<accession>A0A2P0QFU1</accession>
<evidence type="ECO:0000256" key="1">
    <source>
        <dbReference type="SAM" id="MobiDB-lite"/>
    </source>
</evidence>
<geneLocation type="plasmid" evidence="2">
    <name>pPU_RT811</name>
</geneLocation>
<dbReference type="EMBL" id="KX009063">
    <property type="protein sequence ID" value="ARO45237.1"/>
    <property type="molecule type" value="Genomic_DNA"/>
</dbReference>
<sequence length="58" mass="6220">MTQFYEVAPRDVKTSESRGQGSDMIVKAEADGHVCTFTAAPLPNAKYGWALASLNCGK</sequence>
<dbReference type="AlphaFoldDB" id="A0A2P0QFU1"/>
<organism evidence="2">
    <name type="scientific">Pseudomonas syringae pv. actinidiae</name>
    <dbReference type="NCBI Taxonomy" id="103796"/>
    <lineage>
        <taxon>Bacteria</taxon>
        <taxon>Pseudomonadati</taxon>
        <taxon>Pseudomonadota</taxon>
        <taxon>Gammaproteobacteria</taxon>
        <taxon>Pseudomonadales</taxon>
        <taxon>Pseudomonadaceae</taxon>
        <taxon>Pseudomonas</taxon>
        <taxon>Pseudomonas syringae</taxon>
    </lineage>
</organism>
<keyword evidence="2" id="KW-0614">Plasmid</keyword>
<proteinExistence type="predicted"/>
<reference evidence="2" key="1">
    <citation type="submission" date="2016-03" db="EMBL/GenBank/DDBJ databases">
        <title>The evolution of Pseudomonas syringae pv. actinidiae in New Zealand.</title>
        <authorList>
            <person name="Taiaroa G."/>
            <person name="Poulter R.T.M."/>
            <person name="Lamont I."/>
            <person name="Stockwell P."/>
            <person name="Butler M.I."/>
        </authorList>
    </citation>
    <scope>NUCLEOTIDE SEQUENCE</scope>
    <source>
        <strain evidence="2">RT811</strain>
        <plasmid evidence="2">pPU_RT811</plasmid>
    </source>
</reference>
<name>A0A2P0QFU1_PSESF</name>
<evidence type="ECO:0000313" key="2">
    <source>
        <dbReference type="EMBL" id="ARO45237.1"/>
    </source>
</evidence>
<feature type="region of interest" description="Disordered" evidence="1">
    <location>
        <begin position="1"/>
        <end position="20"/>
    </location>
</feature>